<evidence type="ECO:0000256" key="1">
    <source>
        <dbReference type="ARBA" id="ARBA00005445"/>
    </source>
</evidence>
<dbReference type="Pfam" id="PF11999">
    <property type="entry name" value="Ice_binding"/>
    <property type="match status" value="1"/>
</dbReference>
<organism evidence="4 5">
    <name type="scientific">Cordyceps militaris</name>
    <name type="common">Caterpillar fungus</name>
    <name type="synonym">Clavaria militaris</name>
    <dbReference type="NCBI Taxonomy" id="73501"/>
    <lineage>
        <taxon>Eukaryota</taxon>
        <taxon>Fungi</taxon>
        <taxon>Dikarya</taxon>
        <taxon>Ascomycota</taxon>
        <taxon>Pezizomycotina</taxon>
        <taxon>Sordariomycetes</taxon>
        <taxon>Hypocreomycetidae</taxon>
        <taxon>Hypocreales</taxon>
        <taxon>Cordycipitaceae</taxon>
        <taxon>Cordyceps</taxon>
    </lineage>
</organism>
<sequence length="202" mass="20723">MKSITFTTSRLALTAFVAVLSLAHSTVEKRGAPIVMGDAGTYGVIAATTLTSTGNTKITGNCGTSPGTSITGFPPGTCTSLSAGGTSAKNAEAACLTAYTNARAYTNAVPPPYALAASDLGGQALGPGAYTFPTSAVKLTGTLTLDGTSNPSGQFIFLITTTFDAMASSQVKLINAQACNVYFIWREQPWDILCSKCGYYAN</sequence>
<proteinExistence type="inferred from homology"/>
<evidence type="ECO:0000313" key="4">
    <source>
        <dbReference type="EMBL" id="ATY65483.1"/>
    </source>
</evidence>
<comment type="similarity">
    <text evidence="1">Belongs to the ice-binding protein family.</text>
</comment>
<dbReference type="VEuPathDB" id="FungiDB:A9K55_001712"/>
<feature type="chain" id="PRO_5014110562" evidence="3">
    <location>
        <begin position="26"/>
        <end position="202"/>
    </location>
</feature>
<keyword evidence="2 3" id="KW-0732">Signal</keyword>
<dbReference type="EMBL" id="CP023326">
    <property type="protein sequence ID" value="ATY65483.1"/>
    <property type="molecule type" value="Genomic_DNA"/>
</dbReference>
<dbReference type="VEuPathDB" id="FungiDB:CCM_00397"/>
<accession>A0A2H4SQW1</accession>
<evidence type="ECO:0000256" key="2">
    <source>
        <dbReference type="ARBA" id="ARBA00022729"/>
    </source>
</evidence>
<name>A0A2H4SQW1_CORMI</name>
<gene>
    <name evidence="4" type="ORF">A9K55_001712</name>
</gene>
<feature type="signal peptide" evidence="3">
    <location>
        <begin position="1"/>
        <end position="25"/>
    </location>
</feature>
<reference evidence="4 5" key="1">
    <citation type="journal article" date="2017" name="BMC Genomics">
        <title>Chromosome level assembly and secondary metabolite potential of the parasitic fungus Cordyceps militaris.</title>
        <authorList>
            <person name="Kramer G.J."/>
            <person name="Nodwell J.R."/>
        </authorList>
    </citation>
    <scope>NUCLEOTIDE SEQUENCE [LARGE SCALE GENOMIC DNA]</scope>
    <source>
        <strain evidence="4 5">ATCC 34164</strain>
    </source>
</reference>
<dbReference type="AlphaFoldDB" id="A0A2H4SQW1"/>
<dbReference type="Proteomes" id="UP000323067">
    <property type="component" value="Chromosome iii"/>
</dbReference>
<evidence type="ECO:0000256" key="3">
    <source>
        <dbReference type="SAM" id="SignalP"/>
    </source>
</evidence>
<dbReference type="InterPro" id="IPR021884">
    <property type="entry name" value="Ice-bd_prot"/>
</dbReference>
<dbReference type="OrthoDB" id="10264374at2759"/>
<evidence type="ECO:0000313" key="5">
    <source>
        <dbReference type="Proteomes" id="UP000323067"/>
    </source>
</evidence>
<protein>
    <submittedName>
        <fullName evidence="4">FG-GAP repeat</fullName>
    </submittedName>
</protein>